<evidence type="ECO:0000313" key="1">
    <source>
        <dbReference type="EMBL" id="KAI1726466.1"/>
    </source>
</evidence>
<organism evidence="1 2">
    <name type="scientific">Ditylenchus destructor</name>
    <dbReference type="NCBI Taxonomy" id="166010"/>
    <lineage>
        <taxon>Eukaryota</taxon>
        <taxon>Metazoa</taxon>
        <taxon>Ecdysozoa</taxon>
        <taxon>Nematoda</taxon>
        <taxon>Chromadorea</taxon>
        <taxon>Rhabditida</taxon>
        <taxon>Tylenchina</taxon>
        <taxon>Tylenchomorpha</taxon>
        <taxon>Sphaerularioidea</taxon>
        <taxon>Anguinidae</taxon>
        <taxon>Anguininae</taxon>
        <taxon>Ditylenchus</taxon>
    </lineage>
</organism>
<name>A0AAD4R6P1_9BILA</name>
<evidence type="ECO:0000313" key="2">
    <source>
        <dbReference type="Proteomes" id="UP001201812"/>
    </source>
</evidence>
<gene>
    <name evidence="1" type="ORF">DdX_03186</name>
</gene>
<accession>A0AAD4R6P1</accession>
<dbReference type="AlphaFoldDB" id="A0AAD4R6P1"/>
<proteinExistence type="predicted"/>
<protein>
    <submittedName>
        <fullName evidence="1">Uncharacterized protein</fullName>
    </submittedName>
</protein>
<keyword evidence="2" id="KW-1185">Reference proteome</keyword>
<dbReference type="Proteomes" id="UP001201812">
    <property type="component" value="Unassembled WGS sequence"/>
</dbReference>
<comment type="caution">
    <text evidence="1">The sequence shown here is derived from an EMBL/GenBank/DDBJ whole genome shotgun (WGS) entry which is preliminary data.</text>
</comment>
<sequence length="84" mass="9401">MSEEPCFGWENGLQKGIRSAINSIQFIPPSPPTAFFVFLIWLSAAGEKNKDYQIGDNALQRAIQGSERGTEMTQRHKNTFRGAI</sequence>
<dbReference type="EMBL" id="JAKKPZ010000002">
    <property type="protein sequence ID" value="KAI1726466.1"/>
    <property type="molecule type" value="Genomic_DNA"/>
</dbReference>
<reference evidence="1" key="1">
    <citation type="submission" date="2022-01" db="EMBL/GenBank/DDBJ databases">
        <title>Genome Sequence Resource for Two Populations of Ditylenchus destructor, the Migratory Endoparasitic Phytonematode.</title>
        <authorList>
            <person name="Zhang H."/>
            <person name="Lin R."/>
            <person name="Xie B."/>
        </authorList>
    </citation>
    <scope>NUCLEOTIDE SEQUENCE</scope>
    <source>
        <strain evidence="1">BazhouSP</strain>
    </source>
</reference>